<gene>
    <name evidence="1" type="ORF">TTAC_LOCUS8222</name>
</gene>
<keyword evidence="2" id="KW-1185">Reference proteome</keyword>
<proteinExistence type="predicted"/>
<reference evidence="1 2" key="2">
    <citation type="submission" date="2018-11" db="EMBL/GenBank/DDBJ databases">
        <authorList>
            <consortium name="Pathogen Informatics"/>
        </authorList>
    </citation>
    <scope>NUCLEOTIDE SEQUENCE [LARGE SCALE GENOMIC DNA]</scope>
</reference>
<organism evidence="3">
    <name type="scientific">Hydatigena taeniaeformis</name>
    <name type="common">Feline tapeworm</name>
    <name type="synonym">Taenia taeniaeformis</name>
    <dbReference type="NCBI Taxonomy" id="6205"/>
    <lineage>
        <taxon>Eukaryota</taxon>
        <taxon>Metazoa</taxon>
        <taxon>Spiralia</taxon>
        <taxon>Lophotrochozoa</taxon>
        <taxon>Platyhelminthes</taxon>
        <taxon>Cestoda</taxon>
        <taxon>Eucestoda</taxon>
        <taxon>Cyclophyllidea</taxon>
        <taxon>Taeniidae</taxon>
        <taxon>Hydatigera</taxon>
    </lineage>
</organism>
<evidence type="ECO:0000313" key="1">
    <source>
        <dbReference type="EMBL" id="VDM32738.1"/>
    </source>
</evidence>
<sequence length="95" mass="10421">MVLRLARASAHIGDKCGEYPPPPPSTALLRPPLAMKGTAPIHTVHQPSLHLLLYAPLRASSLTSFFECLFASYHLPFRPQHFAASFTRSTAFSCC</sequence>
<protein>
    <submittedName>
        <fullName evidence="3">Secreted protein</fullName>
    </submittedName>
</protein>
<evidence type="ECO:0000313" key="2">
    <source>
        <dbReference type="Proteomes" id="UP000274429"/>
    </source>
</evidence>
<dbReference type="WBParaSite" id="TTAC_0000823701-mRNA-1">
    <property type="protein sequence ID" value="TTAC_0000823701-mRNA-1"/>
    <property type="gene ID" value="TTAC_0000823701"/>
</dbReference>
<dbReference type="Proteomes" id="UP000274429">
    <property type="component" value="Unassembled WGS sequence"/>
</dbReference>
<accession>A0A0R3X4B1</accession>
<name>A0A0R3X4B1_HYDTA</name>
<dbReference type="EMBL" id="UYWX01020467">
    <property type="protein sequence ID" value="VDM32738.1"/>
    <property type="molecule type" value="Genomic_DNA"/>
</dbReference>
<reference evidence="3" key="1">
    <citation type="submission" date="2017-02" db="UniProtKB">
        <authorList>
            <consortium name="WormBaseParasite"/>
        </authorList>
    </citation>
    <scope>IDENTIFICATION</scope>
</reference>
<dbReference type="AlphaFoldDB" id="A0A0R3X4B1"/>
<evidence type="ECO:0000313" key="3">
    <source>
        <dbReference type="WBParaSite" id="TTAC_0000823701-mRNA-1"/>
    </source>
</evidence>